<gene>
    <name evidence="1" type="ORF">B7463_g2917</name>
</gene>
<evidence type="ECO:0008006" key="3">
    <source>
        <dbReference type="Google" id="ProtNLM"/>
    </source>
</evidence>
<sequence>MSLTLLSTEILQRIYEHSSVQDLLHLAQTSKKTYNAFLGYKLPLLEQAVYNTYSPIPDLYKLVISSEPDGCRKPLSTEARRDAFLSRIMRTPPNPFMTFDLIVKMVQFGKIAAKWTEFWPRLCWKYNYFQRRLLRHHEQERLRAAIYQYWTYNNLFHDELYVRSHQRMPLPNDAQDPRLRLLRSYTTVELIQLSDFVDKLQLFISSELFSAFNRFQFTYRSGFLWHYSSHRTWAWDDDVNRPWVVDVMKFDPEQFMQLVELLSTSSGISLKRELVRYLELPSNPRQSAASLGQAIFAIGVERFATDSFAFLIDSGSLRYRKMCDMSLRYGIVDDPQDCHCTAENYGFCCDSSPTGMWMSPEHYLERCRSQIENGDLDYDAARMKIRNLVVYQPNSAQKVDHNDIVNKATQRVRVIHSSGVQDDEDDEDYTGASDIEIDSTSRPAQEAKIIFCGNCKAFLSIRA</sequence>
<dbReference type="CDD" id="cd09917">
    <property type="entry name" value="F-box_SF"/>
    <property type="match status" value="1"/>
</dbReference>
<dbReference type="EMBL" id="NCSJ02000036">
    <property type="protein sequence ID" value="RFU33404.1"/>
    <property type="molecule type" value="Genomic_DNA"/>
</dbReference>
<comment type="caution">
    <text evidence="1">The sequence shown here is derived from an EMBL/GenBank/DDBJ whole genome shotgun (WGS) entry which is preliminary data.</text>
</comment>
<organism evidence="1 2">
    <name type="scientific">Scytalidium lignicola</name>
    <name type="common">Hyphomycete</name>
    <dbReference type="NCBI Taxonomy" id="5539"/>
    <lineage>
        <taxon>Eukaryota</taxon>
        <taxon>Fungi</taxon>
        <taxon>Dikarya</taxon>
        <taxon>Ascomycota</taxon>
        <taxon>Pezizomycotina</taxon>
        <taxon>Leotiomycetes</taxon>
        <taxon>Leotiomycetes incertae sedis</taxon>
        <taxon>Scytalidium</taxon>
    </lineage>
</organism>
<evidence type="ECO:0000313" key="2">
    <source>
        <dbReference type="Proteomes" id="UP000258309"/>
    </source>
</evidence>
<dbReference type="STRING" id="5539.A0A3E2HJ02"/>
<reference evidence="1 2" key="1">
    <citation type="submission" date="2018-05" db="EMBL/GenBank/DDBJ databases">
        <title>Draft genome sequence of Scytalidium lignicola DSM 105466, a ubiquitous saprotrophic fungus.</title>
        <authorList>
            <person name="Buettner E."/>
            <person name="Gebauer A.M."/>
            <person name="Hofrichter M."/>
            <person name="Liers C."/>
            <person name="Kellner H."/>
        </authorList>
    </citation>
    <scope>NUCLEOTIDE SEQUENCE [LARGE SCALE GENOMIC DNA]</scope>
    <source>
        <strain evidence="1 2">DSM 105466</strain>
    </source>
</reference>
<dbReference type="AlphaFoldDB" id="A0A3E2HJ02"/>
<evidence type="ECO:0000313" key="1">
    <source>
        <dbReference type="EMBL" id="RFU33404.1"/>
    </source>
</evidence>
<dbReference type="Proteomes" id="UP000258309">
    <property type="component" value="Unassembled WGS sequence"/>
</dbReference>
<dbReference type="OrthoDB" id="1638493at2759"/>
<protein>
    <recommendedName>
        <fullName evidence="3">F-box domain-containing protein</fullName>
    </recommendedName>
</protein>
<feature type="non-terminal residue" evidence="1">
    <location>
        <position position="1"/>
    </location>
</feature>
<name>A0A3E2HJ02_SCYLI</name>
<feature type="non-terminal residue" evidence="1">
    <location>
        <position position="463"/>
    </location>
</feature>
<proteinExistence type="predicted"/>
<keyword evidence="2" id="KW-1185">Reference proteome</keyword>
<accession>A0A3E2HJ02</accession>